<proteinExistence type="predicted"/>
<evidence type="ECO:0000313" key="6">
    <source>
        <dbReference type="EMBL" id="CAH8310815.1"/>
    </source>
</evidence>
<keyword evidence="3" id="KW-0238">DNA-binding</keyword>
<dbReference type="PANTHER" id="PTHR34269:SF18">
    <property type="entry name" value="TF-B3 DOMAIN-CONTAINING PROTEIN"/>
    <property type="match status" value="1"/>
</dbReference>
<evidence type="ECO:0000313" key="7">
    <source>
        <dbReference type="Proteomes" id="UP001642260"/>
    </source>
</evidence>
<organism evidence="6 7">
    <name type="scientific">Eruca vesicaria subsp. sativa</name>
    <name type="common">Garden rocket</name>
    <name type="synonym">Eruca sativa</name>
    <dbReference type="NCBI Taxonomy" id="29727"/>
    <lineage>
        <taxon>Eukaryota</taxon>
        <taxon>Viridiplantae</taxon>
        <taxon>Streptophyta</taxon>
        <taxon>Embryophyta</taxon>
        <taxon>Tracheophyta</taxon>
        <taxon>Spermatophyta</taxon>
        <taxon>Magnoliopsida</taxon>
        <taxon>eudicotyledons</taxon>
        <taxon>Gunneridae</taxon>
        <taxon>Pentapetalae</taxon>
        <taxon>rosids</taxon>
        <taxon>malvids</taxon>
        <taxon>Brassicales</taxon>
        <taxon>Brassicaceae</taxon>
        <taxon>Brassiceae</taxon>
        <taxon>Eruca</taxon>
    </lineage>
</organism>
<reference evidence="6 7" key="1">
    <citation type="submission" date="2022-03" db="EMBL/GenBank/DDBJ databases">
        <authorList>
            <person name="Macdonald S."/>
            <person name="Ahmed S."/>
            <person name="Newling K."/>
        </authorList>
    </citation>
    <scope>NUCLEOTIDE SEQUENCE [LARGE SCALE GENOMIC DNA]</scope>
</reference>
<keyword evidence="2" id="KW-0805">Transcription regulation</keyword>
<keyword evidence="5" id="KW-0539">Nucleus</keyword>
<dbReference type="InterPro" id="IPR015300">
    <property type="entry name" value="DNA-bd_pseudobarrel_sf"/>
</dbReference>
<dbReference type="GO" id="GO:0003677">
    <property type="term" value="F:DNA binding"/>
    <property type="evidence" value="ECO:0007669"/>
    <property type="project" value="UniProtKB-KW"/>
</dbReference>
<comment type="subcellular location">
    <subcellularLocation>
        <location evidence="1">Nucleus</location>
    </subcellularLocation>
</comment>
<comment type="caution">
    <text evidence="6">The sequence shown here is derived from an EMBL/GenBank/DDBJ whole genome shotgun (WGS) entry which is preliminary data.</text>
</comment>
<accession>A0ABC8J6W9</accession>
<dbReference type="PANTHER" id="PTHR34269">
    <property type="entry name" value="TRANSCRIPTION FACTOR B3-DOMAIN FAMILY-RELATED"/>
    <property type="match status" value="1"/>
</dbReference>
<evidence type="ECO:0000256" key="3">
    <source>
        <dbReference type="ARBA" id="ARBA00023125"/>
    </source>
</evidence>
<sequence length="59" mass="6950">MGITVDVYDHDTDSTHQMLLQKLSKRGSYILSGGWLMDFVIRRVLKKKDEIGMYWDRSD</sequence>
<dbReference type="Gene3D" id="2.40.330.10">
    <property type="entry name" value="DNA-binding pseudobarrel domain"/>
    <property type="match status" value="1"/>
</dbReference>
<keyword evidence="4" id="KW-0804">Transcription</keyword>
<evidence type="ECO:0000256" key="2">
    <source>
        <dbReference type="ARBA" id="ARBA00023015"/>
    </source>
</evidence>
<dbReference type="GO" id="GO:0005634">
    <property type="term" value="C:nucleus"/>
    <property type="evidence" value="ECO:0007669"/>
    <property type="project" value="UniProtKB-SubCell"/>
</dbReference>
<gene>
    <name evidence="6" type="ORF">ERUC_LOCUS5804</name>
</gene>
<evidence type="ECO:0000256" key="4">
    <source>
        <dbReference type="ARBA" id="ARBA00023163"/>
    </source>
</evidence>
<dbReference type="EMBL" id="CAKOAT010072377">
    <property type="protein sequence ID" value="CAH8310815.1"/>
    <property type="molecule type" value="Genomic_DNA"/>
</dbReference>
<dbReference type="InterPro" id="IPR051442">
    <property type="entry name" value="B3_domain"/>
</dbReference>
<keyword evidence="7" id="KW-1185">Reference proteome</keyword>
<evidence type="ECO:0000256" key="1">
    <source>
        <dbReference type="ARBA" id="ARBA00004123"/>
    </source>
</evidence>
<dbReference type="Proteomes" id="UP001642260">
    <property type="component" value="Unassembled WGS sequence"/>
</dbReference>
<dbReference type="SUPFAM" id="SSF101936">
    <property type="entry name" value="DNA-binding pseudobarrel domain"/>
    <property type="match status" value="1"/>
</dbReference>
<protein>
    <submittedName>
        <fullName evidence="6">Uncharacterized protein</fullName>
    </submittedName>
</protein>
<evidence type="ECO:0000256" key="5">
    <source>
        <dbReference type="ARBA" id="ARBA00023242"/>
    </source>
</evidence>
<name>A0ABC8J6W9_ERUVS</name>
<dbReference type="AlphaFoldDB" id="A0ABC8J6W9"/>